<protein>
    <submittedName>
        <fullName evidence="1">Uncharacterized protein</fullName>
    </submittedName>
</protein>
<evidence type="ECO:0000313" key="1">
    <source>
        <dbReference type="EMBL" id="JAH45661.1"/>
    </source>
</evidence>
<organism evidence="1">
    <name type="scientific">Anguilla anguilla</name>
    <name type="common">European freshwater eel</name>
    <name type="synonym">Muraena anguilla</name>
    <dbReference type="NCBI Taxonomy" id="7936"/>
    <lineage>
        <taxon>Eukaryota</taxon>
        <taxon>Metazoa</taxon>
        <taxon>Chordata</taxon>
        <taxon>Craniata</taxon>
        <taxon>Vertebrata</taxon>
        <taxon>Euteleostomi</taxon>
        <taxon>Actinopterygii</taxon>
        <taxon>Neopterygii</taxon>
        <taxon>Teleostei</taxon>
        <taxon>Anguilliformes</taxon>
        <taxon>Anguillidae</taxon>
        <taxon>Anguilla</taxon>
    </lineage>
</organism>
<dbReference type="EMBL" id="GBXM01062916">
    <property type="protein sequence ID" value="JAH45661.1"/>
    <property type="molecule type" value="Transcribed_RNA"/>
</dbReference>
<dbReference type="AlphaFoldDB" id="A0A0E9SWJ2"/>
<name>A0A0E9SWJ2_ANGAN</name>
<accession>A0A0E9SWJ2</accession>
<reference evidence="1" key="2">
    <citation type="journal article" date="2015" name="Fish Shellfish Immunol.">
        <title>Early steps in the European eel (Anguilla anguilla)-Vibrio vulnificus interaction in the gills: Role of the RtxA13 toxin.</title>
        <authorList>
            <person name="Callol A."/>
            <person name="Pajuelo D."/>
            <person name="Ebbesson L."/>
            <person name="Teles M."/>
            <person name="MacKenzie S."/>
            <person name="Amaro C."/>
        </authorList>
    </citation>
    <scope>NUCLEOTIDE SEQUENCE</scope>
</reference>
<proteinExistence type="predicted"/>
<reference evidence="1" key="1">
    <citation type="submission" date="2014-11" db="EMBL/GenBank/DDBJ databases">
        <authorList>
            <person name="Amaro Gonzalez C."/>
        </authorList>
    </citation>
    <scope>NUCLEOTIDE SEQUENCE</scope>
</reference>
<sequence>MFNSSDQQPCEVSLKQLEFTPYCLHLSLLYTCSPWCAPVSVSTVKHGGSHSAISCCFCLTG</sequence>